<proteinExistence type="inferred from homology"/>
<feature type="domain" description="VTT" evidence="9">
    <location>
        <begin position="46"/>
        <end position="170"/>
    </location>
</feature>
<evidence type="ECO:0000313" key="11">
    <source>
        <dbReference type="Proteomes" id="UP000625316"/>
    </source>
</evidence>
<dbReference type="EMBL" id="JADEXQ010000002">
    <property type="protein sequence ID" value="MBE9028301.1"/>
    <property type="molecule type" value="Genomic_DNA"/>
</dbReference>
<evidence type="ECO:0000256" key="1">
    <source>
        <dbReference type="ARBA" id="ARBA00004651"/>
    </source>
</evidence>
<name>A0A928VKI9_9CYAN</name>
<evidence type="ECO:0000256" key="8">
    <source>
        <dbReference type="SAM" id="Phobius"/>
    </source>
</evidence>
<evidence type="ECO:0000256" key="7">
    <source>
        <dbReference type="SAM" id="MobiDB-lite"/>
    </source>
</evidence>
<evidence type="ECO:0000259" key="9">
    <source>
        <dbReference type="Pfam" id="PF09335"/>
    </source>
</evidence>
<comment type="caution">
    <text evidence="10">The sequence shown here is derived from an EMBL/GenBank/DDBJ whole genome shotgun (WGS) entry which is preliminary data.</text>
</comment>
<dbReference type="Proteomes" id="UP000625316">
    <property type="component" value="Unassembled WGS sequence"/>
</dbReference>
<keyword evidence="4 8" id="KW-0812">Transmembrane</keyword>
<evidence type="ECO:0000256" key="3">
    <source>
        <dbReference type="ARBA" id="ARBA00022475"/>
    </source>
</evidence>
<reference evidence="10" key="1">
    <citation type="submission" date="2020-10" db="EMBL/GenBank/DDBJ databases">
        <authorList>
            <person name="Castelo-Branco R."/>
            <person name="Eusebio N."/>
            <person name="Adriana R."/>
            <person name="Vieira A."/>
            <person name="Brugerolle De Fraissinette N."/>
            <person name="Rezende De Castro R."/>
            <person name="Schneider M.P."/>
            <person name="Vasconcelos V."/>
            <person name="Leao P.N."/>
        </authorList>
    </citation>
    <scope>NUCLEOTIDE SEQUENCE</scope>
    <source>
        <strain evidence="10">LEGE 11480</strain>
    </source>
</reference>
<evidence type="ECO:0000256" key="2">
    <source>
        <dbReference type="ARBA" id="ARBA00010792"/>
    </source>
</evidence>
<accession>A0A928VKI9</accession>
<feature type="transmembrane region" description="Helical" evidence="8">
    <location>
        <begin position="152"/>
        <end position="174"/>
    </location>
</feature>
<dbReference type="InterPro" id="IPR032816">
    <property type="entry name" value="VTT_dom"/>
</dbReference>
<evidence type="ECO:0000256" key="6">
    <source>
        <dbReference type="ARBA" id="ARBA00023136"/>
    </source>
</evidence>
<organism evidence="10 11">
    <name type="scientific">Romeriopsis navalis LEGE 11480</name>
    <dbReference type="NCBI Taxonomy" id="2777977"/>
    <lineage>
        <taxon>Bacteria</taxon>
        <taxon>Bacillati</taxon>
        <taxon>Cyanobacteriota</taxon>
        <taxon>Cyanophyceae</taxon>
        <taxon>Leptolyngbyales</taxon>
        <taxon>Leptolyngbyaceae</taxon>
        <taxon>Romeriopsis</taxon>
        <taxon>Romeriopsis navalis</taxon>
    </lineage>
</organism>
<keyword evidence="6 8" id="KW-0472">Membrane</keyword>
<dbReference type="AlphaFoldDB" id="A0A928VKI9"/>
<gene>
    <name evidence="10" type="ORF">IQ266_00840</name>
</gene>
<evidence type="ECO:0000256" key="4">
    <source>
        <dbReference type="ARBA" id="ARBA00022692"/>
    </source>
</evidence>
<comment type="subcellular location">
    <subcellularLocation>
        <location evidence="1">Cell membrane</location>
        <topology evidence="1">Multi-pass membrane protein</topology>
    </subcellularLocation>
</comment>
<feature type="compositionally biased region" description="Low complexity" evidence="7">
    <location>
        <begin position="224"/>
        <end position="237"/>
    </location>
</feature>
<keyword evidence="3" id="KW-1003">Cell membrane</keyword>
<protein>
    <submittedName>
        <fullName evidence="10">DedA family protein</fullName>
    </submittedName>
</protein>
<evidence type="ECO:0000313" key="10">
    <source>
        <dbReference type="EMBL" id="MBE9028301.1"/>
    </source>
</evidence>
<feature type="transmembrane region" description="Helical" evidence="8">
    <location>
        <begin position="186"/>
        <end position="208"/>
    </location>
</feature>
<sequence>MTVCKGFPGRERLEFISIETIQDFAQDYGYWAIFWGILLENIGLPIPGETVTIVGGFLAGSEKLSYGLVLTDATLGATIGGHLGYWLGRLGGYQLLVRLSRFLRLQESQIADLRDQFSQNGAKAVFIGRFIALLRVFASPLAGIAEMPYLKFTLYNSLGAFAWAATMVSLSFFAGELVPLERLIQLASQFSLVALTLVGLSIGIPFYLENRKKPQPITTIKHPTQTSTSATATATEK</sequence>
<dbReference type="Pfam" id="PF09335">
    <property type="entry name" value="VTT_dom"/>
    <property type="match status" value="1"/>
</dbReference>
<feature type="region of interest" description="Disordered" evidence="7">
    <location>
        <begin position="217"/>
        <end position="237"/>
    </location>
</feature>
<keyword evidence="11" id="KW-1185">Reference proteome</keyword>
<evidence type="ECO:0000256" key="5">
    <source>
        <dbReference type="ARBA" id="ARBA00022989"/>
    </source>
</evidence>
<dbReference type="PANTHER" id="PTHR42709">
    <property type="entry name" value="ALKALINE PHOSPHATASE LIKE PROTEIN"/>
    <property type="match status" value="1"/>
</dbReference>
<dbReference type="InterPro" id="IPR051311">
    <property type="entry name" value="DedA_domain"/>
</dbReference>
<comment type="similarity">
    <text evidence="2">Belongs to the DedA family.</text>
</comment>
<keyword evidence="5 8" id="KW-1133">Transmembrane helix</keyword>
<dbReference type="PANTHER" id="PTHR42709:SF6">
    <property type="entry name" value="UNDECAPRENYL PHOSPHATE TRANSPORTER A"/>
    <property type="match status" value="1"/>
</dbReference>
<dbReference type="GO" id="GO:0005886">
    <property type="term" value="C:plasma membrane"/>
    <property type="evidence" value="ECO:0007669"/>
    <property type="project" value="UniProtKB-SubCell"/>
</dbReference>